<sequence>MTDAITTASIRLSGAGGDEIEAYQARPAGPEPRGGVVVIHHLPGFDRWSKEVARRFAVDGYDVLVPNLYWREAPGAEPDDAAAVGRAQGGVPDERVIGDVAGAVEYLRGLPTSNGKVGVIGHCSGGRQAVLVACNLELDAAVDCYGAYVVGTPPPDFVLKVTGLENQLGNLSAPLLGLFGNDDGHPSASEVNTLDGLLTELGKEHEFHRYEGAGHAFFATDRPSYRVEAALDGYQRIGAFFGRTLN</sequence>
<evidence type="ECO:0000313" key="2">
    <source>
        <dbReference type="EMBL" id="UQX87505.1"/>
    </source>
</evidence>
<dbReference type="PANTHER" id="PTHR46623">
    <property type="entry name" value="CARBOXYMETHYLENEBUTENOLIDASE-RELATED"/>
    <property type="match status" value="1"/>
</dbReference>
<evidence type="ECO:0000259" key="1">
    <source>
        <dbReference type="Pfam" id="PF01738"/>
    </source>
</evidence>
<dbReference type="InterPro" id="IPR029058">
    <property type="entry name" value="AB_hydrolase_fold"/>
</dbReference>
<dbReference type="Gene3D" id="3.40.50.1820">
    <property type="entry name" value="alpha/beta hydrolase"/>
    <property type="match status" value="1"/>
</dbReference>
<evidence type="ECO:0000313" key="3">
    <source>
        <dbReference type="Proteomes" id="UP001056336"/>
    </source>
</evidence>
<protein>
    <submittedName>
        <fullName evidence="2">Dienelactone hydrolase family protein</fullName>
    </submittedName>
</protein>
<dbReference type="EMBL" id="CP097332">
    <property type="protein sequence ID" value="UQX87505.1"/>
    <property type="molecule type" value="Genomic_DNA"/>
</dbReference>
<accession>A0ABY4QVI4</accession>
<feature type="domain" description="Dienelactone hydrolase" evidence="1">
    <location>
        <begin position="20"/>
        <end position="243"/>
    </location>
</feature>
<reference evidence="2" key="2">
    <citation type="submission" date="2022-05" db="EMBL/GenBank/DDBJ databases">
        <authorList>
            <person name="Kim J.-S."/>
            <person name="Lee K."/>
            <person name="Suh M."/>
            <person name="Eom M."/>
            <person name="Kim J.-S."/>
            <person name="Kim D.-S."/>
            <person name="Ko S.-H."/>
            <person name="Shin Y."/>
            <person name="Lee J.-S."/>
        </authorList>
    </citation>
    <scope>NUCLEOTIDE SEQUENCE</scope>
    <source>
        <strain evidence="2">N237</strain>
    </source>
</reference>
<dbReference type="SUPFAM" id="SSF53474">
    <property type="entry name" value="alpha/beta-Hydrolases"/>
    <property type="match status" value="1"/>
</dbReference>
<dbReference type="RefSeq" id="WP_249770089.1">
    <property type="nucleotide sequence ID" value="NZ_CP097332.1"/>
</dbReference>
<dbReference type="InterPro" id="IPR051049">
    <property type="entry name" value="Dienelactone_hydrolase-like"/>
</dbReference>
<name>A0ABY4QVI4_9ACTN</name>
<dbReference type="Proteomes" id="UP001056336">
    <property type="component" value="Chromosome"/>
</dbReference>
<dbReference type="PANTHER" id="PTHR46623:SF6">
    <property type="entry name" value="ALPHA_BETA-HYDROLASES SUPERFAMILY PROTEIN"/>
    <property type="match status" value="1"/>
</dbReference>
<dbReference type="GO" id="GO:0016787">
    <property type="term" value="F:hydrolase activity"/>
    <property type="evidence" value="ECO:0007669"/>
    <property type="project" value="UniProtKB-KW"/>
</dbReference>
<keyword evidence="2" id="KW-0378">Hydrolase</keyword>
<proteinExistence type="predicted"/>
<reference evidence="2" key="1">
    <citation type="journal article" date="2018" name="Int. J. Syst. Evol. Microbiol.">
        <title>Jatrophihabitans telluris sp. nov., isolated from sediment soil of lava forest wetlands and the emended description of the genus Jatrophihabitans.</title>
        <authorList>
            <person name="Lee K.C."/>
            <person name="Suh M.K."/>
            <person name="Eom M.K."/>
            <person name="Kim K.K."/>
            <person name="Kim J.S."/>
            <person name="Kim D.S."/>
            <person name="Ko S.H."/>
            <person name="Shin Y.K."/>
            <person name="Lee J.S."/>
        </authorList>
    </citation>
    <scope>NUCLEOTIDE SEQUENCE</scope>
    <source>
        <strain evidence="2">N237</strain>
    </source>
</reference>
<dbReference type="InterPro" id="IPR002925">
    <property type="entry name" value="Dienelactn_hydro"/>
</dbReference>
<gene>
    <name evidence="2" type="ORF">M6D93_14505</name>
</gene>
<organism evidence="2 3">
    <name type="scientific">Jatrophihabitans telluris</name>
    <dbReference type="NCBI Taxonomy" id="2038343"/>
    <lineage>
        <taxon>Bacteria</taxon>
        <taxon>Bacillati</taxon>
        <taxon>Actinomycetota</taxon>
        <taxon>Actinomycetes</taxon>
        <taxon>Jatrophihabitantales</taxon>
        <taxon>Jatrophihabitantaceae</taxon>
        <taxon>Jatrophihabitans</taxon>
    </lineage>
</organism>
<dbReference type="Pfam" id="PF01738">
    <property type="entry name" value="DLH"/>
    <property type="match status" value="1"/>
</dbReference>
<keyword evidence="3" id="KW-1185">Reference proteome</keyword>